<dbReference type="GeneID" id="19984410"/>
<proteinExistence type="predicted"/>
<sequence>STCGFRPPGQITHPFLVAKRRPARADAYQQELKAVPRDPKRPADPLSSHRPWFTLQYAKLYTAYVNMFLD</sequence>
<dbReference type="AlphaFoldDB" id="V9D6C4"/>
<organism evidence="1 2">
    <name type="scientific">Cladophialophora carrionii CBS 160.54</name>
    <dbReference type="NCBI Taxonomy" id="1279043"/>
    <lineage>
        <taxon>Eukaryota</taxon>
        <taxon>Fungi</taxon>
        <taxon>Dikarya</taxon>
        <taxon>Ascomycota</taxon>
        <taxon>Pezizomycotina</taxon>
        <taxon>Eurotiomycetes</taxon>
        <taxon>Chaetothyriomycetidae</taxon>
        <taxon>Chaetothyriales</taxon>
        <taxon>Herpotrichiellaceae</taxon>
        <taxon>Cladophialophora</taxon>
    </lineage>
</organism>
<gene>
    <name evidence="1" type="ORF">G647_05917</name>
</gene>
<feature type="non-terminal residue" evidence="1">
    <location>
        <position position="70"/>
    </location>
</feature>
<evidence type="ECO:0000313" key="1">
    <source>
        <dbReference type="EMBL" id="ETI21848.1"/>
    </source>
</evidence>
<accession>V9D6C4</accession>
<name>V9D6C4_9EURO</name>
<dbReference type="VEuPathDB" id="FungiDB:G647_05917"/>
<evidence type="ECO:0000313" key="2">
    <source>
        <dbReference type="Proteomes" id="UP000030678"/>
    </source>
</evidence>
<feature type="non-terminal residue" evidence="1">
    <location>
        <position position="1"/>
    </location>
</feature>
<reference evidence="1 2" key="1">
    <citation type="submission" date="2013-03" db="EMBL/GenBank/DDBJ databases">
        <title>The Genome Sequence of Cladophialophora carrionii CBS 160.54.</title>
        <authorList>
            <consortium name="The Broad Institute Genomics Platform"/>
            <person name="Cuomo C."/>
            <person name="de Hoog S."/>
            <person name="Gorbushina A."/>
            <person name="Walker B."/>
            <person name="Young S.K."/>
            <person name="Zeng Q."/>
            <person name="Gargeya S."/>
            <person name="Fitzgerald M."/>
            <person name="Haas B."/>
            <person name="Abouelleil A."/>
            <person name="Allen A.W."/>
            <person name="Alvarado L."/>
            <person name="Arachchi H.M."/>
            <person name="Berlin A.M."/>
            <person name="Chapman S.B."/>
            <person name="Gainer-Dewar J."/>
            <person name="Goldberg J."/>
            <person name="Griggs A."/>
            <person name="Gujja S."/>
            <person name="Hansen M."/>
            <person name="Howarth C."/>
            <person name="Imamovic A."/>
            <person name="Ireland A."/>
            <person name="Larimer J."/>
            <person name="McCowan C."/>
            <person name="Murphy C."/>
            <person name="Pearson M."/>
            <person name="Poon T.W."/>
            <person name="Priest M."/>
            <person name="Roberts A."/>
            <person name="Saif S."/>
            <person name="Shea T."/>
            <person name="Sisk P."/>
            <person name="Sykes S."/>
            <person name="Wortman J."/>
            <person name="Nusbaum C."/>
            <person name="Birren B."/>
        </authorList>
    </citation>
    <scope>NUCLEOTIDE SEQUENCE [LARGE SCALE GENOMIC DNA]</scope>
    <source>
        <strain evidence="1 2">CBS 160.54</strain>
    </source>
</reference>
<dbReference type="Proteomes" id="UP000030678">
    <property type="component" value="Unassembled WGS sequence"/>
</dbReference>
<protein>
    <submittedName>
        <fullName evidence="1">Uncharacterized protein</fullName>
    </submittedName>
</protein>
<dbReference type="HOGENOM" id="CLU_2764676_0_0_1"/>
<dbReference type="RefSeq" id="XP_008728465.1">
    <property type="nucleotide sequence ID" value="XM_008730243.1"/>
</dbReference>
<dbReference type="EMBL" id="KB822706">
    <property type="protein sequence ID" value="ETI21848.1"/>
    <property type="molecule type" value="Genomic_DNA"/>
</dbReference>